<evidence type="ECO:0008006" key="5">
    <source>
        <dbReference type="Google" id="ProtNLM"/>
    </source>
</evidence>
<evidence type="ECO:0000313" key="4">
    <source>
        <dbReference type="Proteomes" id="UP000199268"/>
    </source>
</evidence>
<keyword evidence="4" id="KW-1185">Reference proteome</keyword>
<evidence type="ECO:0000256" key="1">
    <source>
        <dbReference type="ARBA" id="ARBA00022729"/>
    </source>
</evidence>
<dbReference type="Proteomes" id="UP000199268">
    <property type="component" value="Unassembled WGS sequence"/>
</dbReference>
<dbReference type="Pfam" id="PF12978">
    <property type="entry name" value="DUF3862"/>
    <property type="match status" value="1"/>
</dbReference>
<gene>
    <name evidence="3" type="ORF">GA0061074_101249</name>
</gene>
<feature type="transmembrane region" description="Helical" evidence="2">
    <location>
        <begin position="7"/>
        <end position="25"/>
    </location>
</feature>
<dbReference type="STRING" id="1505725.GA0061074_101249"/>
<evidence type="ECO:0000313" key="3">
    <source>
        <dbReference type="EMBL" id="SCB76088.1"/>
    </source>
</evidence>
<keyword evidence="2" id="KW-0812">Transmembrane</keyword>
<keyword evidence="1" id="KW-0732">Signal</keyword>
<accession>A0A1C3Z1E4</accession>
<dbReference type="AlphaFoldDB" id="A0A1C3Z1E4"/>
<dbReference type="Gene3D" id="3.30.1450.10">
    <property type="match status" value="2"/>
</dbReference>
<organism evidence="3 4">
    <name type="scientific">Weissella bombi</name>
    <dbReference type="NCBI Taxonomy" id="1505725"/>
    <lineage>
        <taxon>Bacteria</taxon>
        <taxon>Bacillati</taxon>
        <taxon>Bacillota</taxon>
        <taxon>Bacilli</taxon>
        <taxon>Lactobacillales</taxon>
        <taxon>Lactobacillaceae</taxon>
        <taxon>Weissella</taxon>
    </lineage>
</organism>
<keyword evidence="2" id="KW-0472">Membrane</keyword>
<sequence length="216" mass="23618">MKKKITTVVLGIIAIILIVVVSTHFQNSSTTTQSNISSDKWTKKSFDNLKIGDFNQDGKNGATYEQVVSKYGRPNKKNKTKSGNHTLTVVSWNNVAGDYTGVTLTFMSQEKSTATARLTSKTLLDSKTINLAKKWTMTAYNAVNLEDSKSEEHDGDALADLTKKYGKPAVLTIAKIDGKTQTNAVWHNTNGGANGSVSVDFSEHNTAVDKKQDKLR</sequence>
<dbReference type="EMBL" id="FMAO01000001">
    <property type="protein sequence ID" value="SCB76088.1"/>
    <property type="molecule type" value="Genomic_DNA"/>
</dbReference>
<dbReference type="RefSeq" id="WP_092461287.1">
    <property type="nucleotide sequence ID" value="NZ_BJEE01000002.1"/>
</dbReference>
<dbReference type="InterPro" id="IPR024418">
    <property type="entry name" value="DUF3862"/>
</dbReference>
<protein>
    <recommendedName>
        <fullName evidence="5">DUF3862 domain-containing protein</fullName>
    </recommendedName>
</protein>
<evidence type="ECO:0000256" key="2">
    <source>
        <dbReference type="SAM" id="Phobius"/>
    </source>
</evidence>
<proteinExistence type="predicted"/>
<dbReference type="InterPro" id="IPR037873">
    <property type="entry name" value="BamE-like"/>
</dbReference>
<reference evidence="4" key="1">
    <citation type="submission" date="2016-08" db="EMBL/GenBank/DDBJ databases">
        <authorList>
            <person name="Varghese N."/>
            <person name="Submissions Spin"/>
        </authorList>
    </citation>
    <scope>NUCLEOTIDE SEQUENCE [LARGE SCALE GENOMIC DNA]</scope>
    <source>
        <strain evidence="4">R-53094</strain>
    </source>
</reference>
<dbReference type="OrthoDB" id="2149613at2"/>
<name>A0A1C3Z1E4_9LACO</name>
<keyword evidence="2" id="KW-1133">Transmembrane helix</keyword>